<dbReference type="GeneID" id="98280323"/>
<protein>
    <submittedName>
        <fullName evidence="2">Uncharacterized protein</fullName>
    </submittedName>
</protein>
<organism evidence="2 3">
    <name type="scientific">Burkholderia glumae</name>
    <name type="common">Pseudomonas glumae</name>
    <dbReference type="NCBI Taxonomy" id="337"/>
    <lineage>
        <taxon>Bacteria</taxon>
        <taxon>Pseudomonadati</taxon>
        <taxon>Pseudomonadota</taxon>
        <taxon>Betaproteobacteria</taxon>
        <taxon>Burkholderiales</taxon>
        <taxon>Burkholderiaceae</taxon>
        <taxon>Burkholderia</taxon>
    </lineage>
</organism>
<evidence type="ECO:0000313" key="3">
    <source>
        <dbReference type="Proteomes" id="UP000594892"/>
    </source>
</evidence>
<gene>
    <name evidence="2" type="ORF">I6H06_02135</name>
</gene>
<dbReference type="EMBL" id="CP065600">
    <property type="protein sequence ID" value="QPQ90576.1"/>
    <property type="molecule type" value="Genomic_DNA"/>
</dbReference>
<accession>A0AAP9XXL7</accession>
<sequence length="141" mass="14451">MHARVDRFRATPIGTPLEAVIDLPERYPEHAVPSRVGMAAIAAVAGEIAGGRPETRTDAAARPRRAALVADAARVPARGHGGGRRLGRGAVFGARQAPPLPSVSDVRGAKRARPALAEPAAETGAGLAASLPLHSPARRSA</sequence>
<feature type="region of interest" description="Disordered" evidence="1">
    <location>
        <begin position="76"/>
        <end position="141"/>
    </location>
</feature>
<dbReference type="RefSeq" id="WP_052231217.1">
    <property type="nucleotide sequence ID" value="NZ_CP021075.1"/>
</dbReference>
<name>A0AAP9XXL7_BURGL</name>
<evidence type="ECO:0000256" key="1">
    <source>
        <dbReference type="SAM" id="MobiDB-lite"/>
    </source>
</evidence>
<proteinExistence type="predicted"/>
<dbReference type="Proteomes" id="UP000594892">
    <property type="component" value="Chromosome 1"/>
</dbReference>
<evidence type="ECO:0000313" key="2">
    <source>
        <dbReference type="EMBL" id="QPQ90576.1"/>
    </source>
</evidence>
<reference evidence="2 3" key="1">
    <citation type="submission" date="2020-12" db="EMBL/GenBank/DDBJ databases">
        <title>FDA dAtabase for Regulatory Grade micrObial Sequences (FDA-ARGOS): Supporting development and validation of Infectious Disease Dx tests.</title>
        <authorList>
            <person name="Minogue T."/>
            <person name="Wolcott M."/>
            <person name="Wasieloski L."/>
            <person name="Aguilar W."/>
            <person name="Moore D."/>
            <person name="Jaissle J."/>
            <person name="Tallon L."/>
            <person name="Sadzewicz L."/>
            <person name="Zhao X."/>
            <person name="Boylan J."/>
            <person name="Ott S."/>
            <person name="Bowen H."/>
            <person name="Vavikolanu K."/>
            <person name="Mehta A."/>
            <person name="Aluvathingal J."/>
            <person name="Nadendla S."/>
            <person name="Yan Y."/>
            <person name="Sichtig H."/>
        </authorList>
    </citation>
    <scope>NUCLEOTIDE SEQUENCE [LARGE SCALE GENOMIC DNA]</scope>
    <source>
        <strain evidence="2 3">FDAARGOS_949</strain>
    </source>
</reference>
<dbReference type="AlphaFoldDB" id="A0AAP9XXL7"/>